<evidence type="ECO:0000256" key="4">
    <source>
        <dbReference type="ARBA" id="ARBA00022801"/>
    </source>
</evidence>
<name>A0ABW5Q113_9BACI</name>
<dbReference type="InterPro" id="IPR023214">
    <property type="entry name" value="HAD_sf"/>
</dbReference>
<dbReference type="SFLD" id="SFLDS00003">
    <property type="entry name" value="Haloacid_Dehalogenase"/>
    <property type="match status" value="1"/>
</dbReference>
<dbReference type="CDD" id="cd07530">
    <property type="entry name" value="HAD_Pase_UmpH-like"/>
    <property type="match status" value="1"/>
</dbReference>
<dbReference type="RefSeq" id="WP_379561758.1">
    <property type="nucleotide sequence ID" value="NZ_JBHUMX010000035.1"/>
</dbReference>
<comment type="similarity">
    <text evidence="2 6">Belongs to the HAD-like hydrolase superfamily. NagD family.</text>
</comment>
<reference evidence="8" key="1">
    <citation type="journal article" date="2019" name="Int. J. Syst. Evol. Microbiol.">
        <title>The Global Catalogue of Microorganisms (GCM) 10K type strain sequencing project: providing services to taxonomists for standard genome sequencing and annotation.</title>
        <authorList>
            <consortium name="The Broad Institute Genomics Platform"/>
            <consortium name="The Broad Institute Genome Sequencing Center for Infectious Disease"/>
            <person name="Wu L."/>
            <person name="Ma J."/>
        </authorList>
    </citation>
    <scope>NUCLEOTIDE SEQUENCE [LARGE SCALE GENOMIC DNA]</scope>
    <source>
        <strain evidence="8">TISTR 1858</strain>
    </source>
</reference>
<accession>A0ABW5Q113</accession>
<dbReference type="Pfam" id="PF13242">
    <property type="entry name" value="Hydrolase_like"/>
    <property type="match status" value="1"/>
</dbReference>
<gene>
    <name evidence="7" type="ORF">ACFSUN_09430</name>
</gene>
<evidence type="ECO:0000313" key="8">
    <source>
        <dbReference type="Proteomes" id="UP001597451"/>
    </source>
</evidence>
<dbReference type="NCBIfam" id="TIGR01457">
    <property type="entry name" value="HAD-SF-IIA-hyp2"/>
    <property type="match status" value="1"/>
</dbReference>
<dbReference type="Pfam" id="PF13344">
    <property type="entry name" value="Hydrolase_6"/>
    <property type="match status" value="1"/>
</dbReference>
<dbReference type="InterPro" id="IPR036412">
    <property type="entry name" value="HAD-like_sf"/>
</dbReference>
<dbReference type="Proteomes" id="UP001597451">
    <property type="component" value="Unassembled WGS sequence"/>
</dbReference>
<keyword evidence="5 6" id="KW-0460">Magnesium</keyword>
<dbReference type="SFLD" id="SFLDG01139">
    <property type="entry name" value="C2.A:_Pyridoxal_Phosphate_Phos"/>
    <property type="match status" value="1"/>
</dbReference>
<proteinExistence type="inferred from homology"/>
<evidence type="ECO:0000313" key="7">
    <source>
        <dbReference type="EMBL" id="MFD2628997.1"/>
    </source>
</evidence>
<dbReference type="InterPro" id="IPR006357">
    <property type="entry name" value="HAD-SF_hydro_IIA"/>
</dbReference>
<keyword evidence="8" id="KW-1185">Reference proteome</keyword>
<dbReference type="NCBIfam" id="TIGR01460">
    <property type="entry name" value="HAD-SF-IIA"/>
    <property type="match status" value="1"/>
</dbReference>
<sequence length="257" mass="27977">MKSYKGYLIDLDGTMYLGEEPIADAAGFIEHLRTKDIPYLFVTNNSSKTQADVAFKLNQFGIHASPDHVVTTSLATAKYIKELNENASCYVIGEEGVKAAIEAEGLTVSNDEHCDVVVIGIDRHITYEKLAKACLAVRNGATFISTNGDVAIPTERGLLPGNGSLTSVISVSTGVSPIFIGKPEKIIMEQALEILGTTKEETIMVGDNYETDIQAGIRAGLDTLMVFTGVTPFAHMEHFAKKPTYYVHSLKEWVENN</sequence>
<comment type="caution">
    <text evidence="7">The sequence shown here is derived from an EMBL/GenBank/DDBJ whole genome shotgun (WGS) entry which is preliminary data.</text>
</comment>
<comment type="cofactor">
    <cofactor evidence="1 6">
        <name>Mg(2+)</name>
        <dbReference type="ChEBI" id="CHEBI:18420"/>
    </cofactor>
</comment>
<dbReference type="Gene3D" id="3.40.50.1000">
    <property type="entry name" value="HAD superfamily/HAD-like"/>
    <property type="match status" value="2"/>
</dbReference>
<comment type="function">
    <text evidence="6">Catalyzes the dephosphorylation of 2-6 carbon acid sugars in vitro.</text>
</comment>
<dbReference type="PANTHER" id="PTHR19288">
    <property type="entry name" value="4-NITROPHENYLPHOSPHATASE-RELATED"/>
    <property type="match status" value="1"/>
</dbReference>
<evidence type="ECO:0000256" key="1">
    <source>
        <dbReference type="ARBA" id="ARBA00001946"/>
    </source>
</evidence>
<dbReference type="PANTHER" id="PTHR19288:SF46">
    <property type="entry name" value="HALOACID DEHALOGENASE-LIKE HYDROLASE DOMAIN-CONTAINING PROTEIN 2"/>
    <property type="match status" value="1"/>
</dbReference>
<evidence type="ECO:0000256" key="6">
    <source>
        <dbReference type="PIRNR" id="PIRNR000915"/>
    </source>
</evidence>
<dbReference type="SUPFAM" id="SSF56784">
    <property type="entry name" value="HAD-like"/>
    <property type="match status" value="1"/>
</dbReference>
<dbReference type="InterPro" id="IPR006354">
    <property type="entry name" value="HAD-SF_hydro_IIA_hyp1"/>
</dbReference>
<organism evidence="7 8">
    <name type="scientific">Oceanobacillus kapialis</name>
    <dbReference type="NCBI Taxonomy" id="481353"/>
    <lineage>
        <taxon>Bacteria</taxon>
        <taxon>Bacillati</taxon>
        <taxon>Bacillota</taxon>
        <taxon>Bacilli</taxon>
        <taxon>Bacillales</taxon>
        <taxon>Bacillaceae</taxon>
        <taxon>Oceanobacillus</taxon>
    </lineage>
</organism>
<dbReference type="EC" id="3.1.3.-" evidence="6"/>
<evidence type="ECO:0000256" key="5">
    <source>
        <dbReference type="ARBA" id="ARBA00022842"/>
    </source>
</evidence>
<dbReference type="PIRSF" id="PIRSF000915">
    <property type="entry name" value="PGP-type_phosphatase"/>
    <property type="match status" value="1"/>
</dbReference>
<keyword evidence="4 7" id="KW-0378">Hydrolase</keyword>
<evidence type="ECO:0000256" key="3">
    <source>
        <dbReference type="ARBA" id="ARBA00022723"/>
    </source>
</evidence>
<dbReference type="EMBL" id="JBHUMX010000035">
    <property type="protein sequence ID" value="MFD2628997.1"/>
    <property type="molecule type" value="Genomic_DNA"/>
</dbReference>
<evidence type="ECO:0000256" key="2">
    <source>
        <dbReference type="ARBA" id="ARBA00006696"/>
    </source>
</evidence>
<dbReference type="GO" id="GO:0016787">
    <property type="term" value="F:hydrolase activity"/>
    <property type="evidence" value="ECO:0007669"/>
    <property type="project" value="UniProtKB-KW"/>
</dbReference>
<protein>
    <recommendedName>
        <fullName evidence="6">Acid sugar phosphatase</fullName>
        <ecNumber evidence="6">3.1.3.-</ecNumber>
    </recommendedName>
</protein>
<keyword evidence="3 6" id="KW-0479">Metal-binding</keyword>